<dbReference type="PANTHER" id="PTHR36766:SF40">
    <property type="entry name" value="DISEASE RESISTANCE PROTEIN RGA3"/>
    <property type="match status" value="1"/>
</dbReference>
<feature type="region of interest" description="Disordered" evidence="5">
    <location>
        <begin position="188"/>
        <end position="381"/>
    </location>
</feature>
<dbReference type="Gene3D" id="1.20.5.4130">
    <property type="match status" value="1"/>
</dbReference>
<evidence type="ECO:0000313" key="11">
    <source>
        <dbReference type="Proteomes" id="UP001443914"/>
    </source>
</evidence>
<dbReference type="InterPro" id="IPR036388">
    <property type="entry name" value="WH-like_DNA-bd_sf"/>
</dbReference>
<protein>
    <submittedName>
        <fullName evidence="10">Uncharacterized protein</fullName>
    </submittedName>
</protein>
<feature type="compositionally biased region" description="Polar residues" evidence="5">
    <location>
        <begin position="200"/>
        <end position="381"/>
    </location>
</feature>
<feature type="domain" description="Disease resistance N-terminal" evidence="7">
    <location>
        <begin position="34"/>
        <end position="100"/>
    </location>
</feature>
<dbReference type="Gene3D" id="1.10.10.10">
    <property type="entry name" value="Winged helix-like DNA-binding domain superfamily/Winged helix DNA-binding domain"/>
    <property type="match status" value="1"/>
</dbReference>
<evidence type="ECO:0000259" key="8">
    <source>
        <dbReference type="Pfam" id="PF23559"/>
    </source>
</evidence>
<sequence>MAAAIVDNFAQDLLKSLESPEMADIWKTKYDVFGELKSMKELEKELKVVANIVRGVRDVLPGAEKKQTSSLTVRGWLEKLGDELLEANDLLDEIRYQKHAYSSNGCCNNLIGKVRLFFSSAYRLYGVRRVIEIRQNLVYIETQRPGIGHIRERNVVNQTCFQAPRGFVGRVDEKARIIKLLDVSTTESHANIPNIPPSTSPQSGTSDSTAPSHPVTDTGNISPSNQPGTNTDNIFTSNQPGANTDNISPSNQPGANMDNIFSSNQLGANTDNISSSNQPGANTDKISPSNQPDASTDNISASNQPGANTDISPSNQQDNMDNISPSNQPGANTDNISQSNQPGANTDNISPSNQPGANTVNISPSNQPDANRNIFPSNQPGTNTSNISVIALVGLPGSGKTTLVQSVCNGVNVQRHFRPKLWACVSDLLKFEEILTRILKSETIEGDTSTSSLHQQRDLLSEKIRGKKFLLVLDDLSTVDQRVWSSLRALLETGASGSRILITTRYQNVATAIASSENICKLGALSEDDSWLLFKSIAHSETQEQEQIGKDIVRRCENFPLIITVAANLVAHKTNWQQFRDKNLDIMDMFTRHKNRHLLNVLRPSYDQLNPHLKHCVAYCSLFPRDYEFRKQTLIQLWMAQGFLKLEDNNGSSSNLEDIGEKQFQILLNMSFFEAAKQDALGDIVSWRMHKMFHHLAQNEAGTRCVMASGNTKFDNKTLHISAKLNGSFPDALLTARKLRTLLCHKESECELKLSRSICQMIILKLKRLRTLNLSDCGIDVLPDNVGDLIHLRFLDLSKNYSLVAVPESITKLSNLQLLNINLCQQLKWLPRSIGRLAMLRCLEIEECDSLTFMPLGLQKLTSLRSLNRFVVCVPSEANDDSGGIEVLKGLNNLRGRLKIELSGEWTEQVQNSSSANLRGKRDLTDLNIEWRVGASDYTRTCHYYEAILEGLHPPSNLTVLCIEGYQGRDFPSWAKAGKLPTSLKYLVTVSIEGCKECKEIPAFGELEYLKHLTLRNMEAVQYMVDEIYDPESKPTQLSMFKSLTELTLHSFYSLKGWWKEAKVTEKHGLPSFPQLSKLKIWNCPKLASMPLFNKVVEVDFQDVDQKLLEMSSLEVEPSKCTPSTASKIHKTLSDFSYDPSSKVVSYGLLQKLTKLKTLNIKACPKMQSFPTVWDECIQSLVIDKCDGLTSVSKGLRRLKSLEMLEISHCNKLWDDIKSFPWSSLTKLRHLTFRGFSQMKAFPEGSEMINAIKTVEVFHIARCNDLTDLPDWIEQMSSLKHLRLEACPNLTKLPQGSECLRGLDKLEIMECPQLMERFREGGEDRSKLKRHAQVLLHKSWRYGLANNAERTSEAMPFQFAVNDTTVTLARKCSQSSWEDVTFKSKIKAVQ</sequence>
<proteinExistence type="predicted"/>
<evidence type="ECO:0000256" key="1">
    <source>
        <dbReference type="ARBA" id="ARBA00022737"/>
    </source>
</evidence>
<keyword evidence="2" id="KW-0547">Nucleotide-binding</keyword>
<evidence type="ECO:0000256" key="4">
    <source>
        <dbReference type="ARBA" id="ARBA00022840"/>
    </source>
</evidence>
<dbReference type="EMBL" id="JBDFQZ010000005">
    <property type="protein sequence ID" value="KAK9725238.1"/>
    <property type="molecule type" value="Genomic_DNA"/>
</dbReference>
<reference evidence="10" key="1">
    <citation type="submission" date="2024-03" db="EMBL/GenBank/DDBJ databases">
        <title>WGS assembly of Saponaria officinalis var. Norfolk2.</title>
        <authorList>
            <person name="Jenkins J."/>
            <person name="Shu S."/>
            <person name="Grimwood J."/>
            <person name="Barry K."/>
            <person name="Goodstein D."/>
            <person name="Schmutz J."/>
            <person name="Leebens-Mack J."/>
            <person name="Osbourn A."/>
        </authorList>
    </citation>
    <scope>NUCLEOTIDE SEQUENCE [LARGE SCALE GENOMIC DNA]</scope>
    <source>
        <strain evidence="10">JIC</strain>
    </source>
</reference>
<keyword evidence="3" id="KW-0611">Plant defense</keyword>
<feature type="domain" description="Disease resistance protein winged helix" evidence="8">
    <location>
        <begin position="622"/>
        <end position="697"/>
    </location>
</feature>
<dbReference type="InterPro" id="IPR041118">
    <property type="entry name" value="Rx_N"/>
</dbReference>
<organism evidence="10 11">
    <name type="scientific">Saponaria officinalis</name>
    <name type="common">Common soapwort</name>
    <name type="synonym">Lychnis saponaria</name>
    <dbReference type="NCBI Taxonomy" id="3572"/>
    <lineage>
        <taxon>Eukaryota</taxon>
        <taxon>Viridiplantae</taxon>
        <taxon>Streptophyta</taxon>
        <taxon>Embryophyta</taxon>
        <taxon>Tracheophyta</taxon>
        <taxon>Spermatophyta</taxon>
        <taxon>Magnoliopsida</taxon>
        <taxon>eudicotyledons</taxon>
        <taxon>Gunneridae</taxon>
        <taxon>Pentapetalae</taxon>
        <taxon>Caryophyllales</taxon>
        <taxon>Caryophyllaceae</taxon>
        <taxon>Caryophylleae</taxon>
        <taxon>Saponaria</taxon>
    </lineage>
</organism>
<dbReference type="Pfam" id="PF23598">
    <property type="entry name" value="LRR_14"/>
    <property type="match status" value="1"/>
</dbReference>
<dbReference type="InterPro" id="IPR002182">
    <property type="entry name" value="NB-ARC"/>
</dbReference>
<dbReference type="SUPFAM" id="SSF52047">
    <property type="entry name" value="RNI-like"/>
    <property type="match status" value="1"/>
</dbReference>
<dbReference type="GO" id="GO:0043531">
    <property type="term" value="F:ADP binding"/>
    <property type="evidence" value="ECO:0007669"/>
    <property type="project" value="InterPro"/>
</dbReference>
<evidence type="ECO:0000256" key="5">
    <source>
        <dbReference type="SAM" id="MobiDB-lite"/>
    </source>
</evidence>
<gene>
    <name evidence="10" type="ORF">RND81_05G130400</name>
</gene>
<dbReference type="SUPFAM" id="SSF52540">
    <property type="entry name" value="P-loop containing nucleoside triphosphate hydrolases"/>
    <property type="match status" value="1"/>
</dbReference>
<keyword evidence="1" id="KW-0677">Repeat</keyword>
<dbReference type="GO" id="GO:0051707">
    <property type="term" value="P:response to other organism"/>
    <property type="evidence" value="ECO:0007669"/>
    <property type="project" value="UniProtKB-ARBA"/>
</dbReference>
<dbReference type="GO" id="GO:0006952">
    <property type="term" value="P:defense response"/>
    <property type="evidence" value="ECO:0007669"/>
    <property type="project" value="UniProtKB-KW"/>
</dbReference>
<accession>A0AAW1KXL0</accession>
<dbReference type="InterPro" id="IPR042197">
    <property type="entry name" value="Apaf_helical"/>
</dbReference>
<dbReference type="Pfam" id="PF00931">
    <property type="entry name" value="NB-ARC"/>
    <property type="match status" value="1"/>
</dbReference>
<evidence type="ECO:0000259" key="6">
    <source>
        <dbReference type="Pfam" id="PF00931"/>
    </source>
</evidence>
<dbReference type="SUPFAM" id="SSF52058">
    <property type="entry name" value="L domain-like"/>
    <property type="match status" value="1"/>
</dbReference>
<keyword evidence="4" id="KW-0067">ATP-binding</keyword>
<dbReference type="PANTHER" id="PTHR36766">
    <property type="entry name" value="PLANT BROAD-SPECTRUM MILDEW RESISTANCE PROTEIN RPW8"/>
    <property type="match status" value="1"/>
</dbReference>
<dbReference type="Pfam" id="PF18052">
    <property type="entry name" value="Rx_N"/>
    <property type="match status" value="1"/>
</dbReference>
<dbReference type="InterPro" id="IPR027417">
    <property type="entry name" value="P-loop_NTPase"/>
</dbReference>
<evidence type="ECO:0000313" key="10">
    <source>
        <dbReference type="EMBL" id="KAK9725238.1"/>
    </source>
</evidence>
<evidence type="ECO:0000259" key="7">
    <source>
        <dbReference type="Pfam" id="PF18052"/>
    </source>
</evidence>
<evidence type="ECO:0000259" key="9">
    <source>
        <dbReference type="Pfam" id="PF23598"/>
    </source>
</evidence>
<evidence type="ECO:0000256" key="3">
    <source>
        <dbReference type="ARBA" id="ARBA00022821"/>
    </source>
</evidence>
<name>A0AAW1KXL0_SAPOF</name>
<dbReference type="InterPro" id="IPR055414">
    <property type="entry name" value="LRR_R13L4/SHOC2-like"/>
</dbReference>
<feature type="domain" description="Disease resistance R13L4/SHOC-2-like LRR" evidence="9">
    <location>
        <begin position="763"/>
        <end position="1052"/>
    </location>
</feature>
<dbReference type="Pfam" id="PF23559">
    <property type="entry name" value="WHD_DRP"/>
    <property type="match status" value="1"/>
</dbReference>
<dbReference type="Gene3D" id="3.40.50.300">
    <property type="entry name" value="P-loop containing nucleotide triphosphate hydrolases"/>
    <property type="match status" value="1"/>
</dbReference>
<feature type="domain" description="NB-ARC" evidence="6">
    <location>
        <begin position="385"/>
        <end position="542"/>
    </location>
</feature>
<evidence type="ECO:0000256" key="2">
    <source>
        <dbReference type="ARBA" id="ARBA00022741"/>
    </source>
</evidence>
<dbReference type="InterPro" id="IPR032675">
    <property type="entry name" value="LRR_dom_sf"/>
</dbReference>
<comment type="caution">
    <text evidence="10">The sequence shown here is derived from an EMBL/GenBank/DDBJ whole genome shotgun (WGS) entry which is preliminary data.</text>
</comment>
<dbReference type="InterPro" id="IPR058922">
    <property type="entry name" value="WHD_DRP"/>
</dbReference>
<dbReference type="Gene3D" id="3.80.10.10">
    <property type="entry name" value="Ribonuclease Inhibitor"/>
    <property type="match status" value="4"/>
</dbReference>
<dbReference type="Proteomes" id="UP001443914">
    <property type="component" value="Unassembled WGS sequence"/>
</dbReference>
<dbReference type="PRINTS" id="PR00364">
    <property type="entry name" value="DISEASERSIST"/>
</dbReference>
<dbReference type="Gene3D" id="1.10.8.430">
    <property type="entry name" value="Helical domain of apoptotic protease-activating factors"/>
    <property type="match status" value="1"/>
</dbReference>
<dbReference type="GO" id="GO:0005524">
    <property type="term" value="F:ATP binding"/>
    <property type="evidence" value="ECO:0007669"/>
    <property type="project" value="UniProtKB-KW"/>
</dbReference>
<keyword evidence="11" id="KW-1185">Reference proteome</keyword>